<name>A0A409YF27_9AGAR</name>
<dbReference type="AlphaFoldDB" id="A0A409YF27"/>
<comment type="caution">
    <text evidence="1">The sequence shown here is derived from an EMBL/GenBank/DDBJ whole genome shotgun (WGS) entry which is preliminary data.</text>
</comment>
<dbReference type="InParanoid" id="A0A409YF27"/>
<proteinExistence type="predicted"/>
<gene>
    <name evidence="1" type="ORF">CVT26_013331</name>
</gene>
<organism evidence="1 2">
    <name type="scientific">Gymnopilus dilepis</name>
    <dbReference type="NCBI Taxonomy" id="231916"/>
    <lineage>
        <taxon>Eukaryota</taxon>
        <taxon>Fungi</taxon>
        <taxon>Dikarya</taxon>
        <taxon>Basidiomycota</taxon>
        <taxon>Agaricomycotina</taxon>
        <taxon>Agaricomycetes</taxon>
        <taxon>Agaricomycetidae</taxon>
        <taxon>Agaricales</taxon>
        <taxon>Agaricineae</taxon>
        <taxon>Hymenogastraceae</taxon>
        <taxon>Gymnopilus</taxon>
    </lineage>
</organism>
<dbReference type="Proteomes" id="UP000284706">
    <property type="component" value="Unassembled WGS sequence"/>
</dbReference>
<sequence length="661" mass="73886">MIDPDLAEFLVNNDPVPEGSLLRTRCLLSAPVLEITNIESQILALKSRLDNLRTRCSQYQIITSPIRNVPDDVLQEIFSQCLTSHRNPLLSASEAPLLLTCICRRWRKLAISTPHLWAQVHITFCDDYSSTSSAPLGVLEPRHSCTGGSRPEKAFRILTARCNLLRKWIDRSGSTLLSISVLYSSATWDFDPSNWQIDSIQGDPTNQLFEIITRSLHRIKRLELHMPLEIYCKLDGSIRSTTSNSLSSLTSLKLQLHLQGPHSPGSDLRGGRVSLFKAPHLTSLSINGPALTFSDFFTTLFFPHPEPRGGAHSITHLCFNVALTPAQNHYILKHCPNLIHCKISVKPNTFFDTQGDSVILPDGEAALSNTAIMLPRLQSLSIWEHTNIHLDYTAVKQLYTSIDAPELVWINYENQPYLACHERIAMQNPTPSASDQDVDPLFAQSSPILPLLEQSVNLKKLTFDPRFFDRGDAGKALEFLSPTLTHLVFGQEGWFRRPRSENGGHLPSPENIGLLEWLSGSVDANSSFTDVVGASQEPMLLPHLKVFELSAGIDSDEQLLRFIKARIIAASHGRCAPLEQIRLRFHRMRQVDIESELASFTAGLPRQQPSTLRLDLEYLPQAPTSTDPLSASYGVDPNDKFWNFSSINESVRKTHFIGGTN</sequence>
<evidence type="ECO:0000313" key="1">
    <source>
        <dbReference type="EMBL" id="PPR01591.1"/>
    </source>
</evidence>
<dbReference type="EMBL" id="NHYE01000925">
    <property type="protein sequence ID" value="PPR01591.1"/>
    <property type="molecule type" value="Genomic_DNA"/>
</dbReference>
<dbReference type="Gene3D" id="1.20.1280.50">
    <property type="match status" value="1"/>
</dbReference>
<dbReference type="OrthoDB" id="2910058at2759"/>
<keyword evidence="2" id="KW-1185">Reference proteome</keyword>
<accession>A0A409YF27</accession>
<evidence type="ECO:0000313" key="2">
    <source>
        <dbReference type="Proteomes" id="UP000284706"/>
    </source>
</evidence>
<protein>
    <submittedName>
        <fullName evidence="1">Uncharacterized protein</fullName>
    </submittedName>
</protein>
<reference evidence="1 2" key="1">
    <citation type="journal article" date="2018" name="Evol. Lett.">
        <title>Horizontal gene cluster transfer increased hallucinogenic mushroom diversity.</title>
        <authorList>
            <person name="Reynolds H.T."/>
            <person name="Vijayakumar V."/>
            <person name="Gluck-Thaler E."/>
            <person name="Korotkin H.B."/>
            <person name="Matheny P.B."/>
            <person name="Slot J.C."/>
        </authorList>
    </citation>
    <scope>NUCLEOTIDE SEQUENCE [LARGE SCALE GENOMIC DNA]</scope>
    <source>
        <strain evidence="1 2">SRW20</strain>
    </source>
</reference>